<dbReference type="EC" id="3.1.3.73" evidence="1"/>
<dbReference type="AlphaFoldDB" id="A0A150XHQ5"/>
<dbReference type="SMART" id="SM00855">
    <property type="entry name" value="PGAM"/>
    <property type="match status" value="1"/>
</dbReference>
<proteinExistence type="predicted"/>
<dbReference type="RefSeq" id="WP_068217637.1">
    <property type="nucleotide sequence ID" value="NZ_CP139724.1"/>
</dbReference>
<name>A0A150XHQ5_9BACT</name>
<dbReference type="EMBL" id="LRPC01000001">
    <property type="protein sequence ID" value="KYG78258.1"/>
    <property type="molecule type" value="Genomic_DNA"/>
</dbReference>
<dbReference type="InterPro" id="IPR050275">
    <property type="entry name" value="PGM_Phosphatase"/>
</dbReference>
<dbReference type="Pfam" id="PF00300">
    <property type="entry name" value="His_Phos_1"/>
    <property type="match status" value="1"/>
</dbReference>
<organism evidence="2 3">
    <name type="scientific">Roseivirga spongicola</name>
    <dbReference type="NCBI Taxonomy" id="333140"/>
    <lineage>
        <taxon>Bacteria</taxon>
        <taxon>Pseudomonadati</taxon>
        <taxon>Bacteroidota</taxon>
        <taxon>Cytophagia</taxon>
        <taxon>Cytophagales</taxon>
        <taxon>Roseivirgaceae</taxon>
        <taxon>Roseivirga</taxon>
    </lineage>
</organism>
<dbReference type="NCBIfam" id="TIGR03162">
    <property type="entry name" value="ribazole_cobC"/>
    <property type="match status" value="1"/>
</dbReference>
<dbReference type="PANTHER" id="PTHR48100:SF59">
    <property type="entry name" value="ADENOSYLCOBALAMIN_ALPHA-RIBAZOLE PHOSPHATASE"/>
    <property type="match status" value="1"/>
</dbReference>
<keyword evidence="3" id="KW-1185">Reference proteome</keyword>
<evidence type="ECO:0000256" key="1">
    <source>
        <dbReference type="NCBIfam" id="TIGR03162"/>
    </source>
</evidence>
<evidence type="ECO:0000313" key="2">
    <source>
        <dbReference type="EMBL" id="KYG78258.1"/>
    </source>
</evidence>
<evidence type="ECO:0000313" key="3">
    <source>
        <dbReference type="Proteomes" id="UP000075606"/>
    </source>
</evidence>
<dbReference type="Gene3D" id="3.40.50.1240">
    <property type="entry name" value="Phosphoglycerate mutase-like"/>
    <property type="match status" value="1"/>
</dbReference>
<gene>
    <name evidence="2" type="ORF">AWW68_05690</name>
</gene>
<dbReference type="InterPro" id="IPR013078">
    <property type="entry name" value="His_Pase_superF_clade-1"/>
</dbReference>
<accession>A0A150XHQ5</accession>
<dbReference type="GO" id="GO:0009236">
    <property type="term" value="P:cobalamin biosynthetic process"/>
    <property type="evidence" value="ECO:0007669"/>
    <property type="project" value="UniProtKB-UniRule"/>
</dbReference>
<protein>
    <recommendedName>
        <fullName evidence="1">Alpha-ribazole phosphatase</fullName>
        <ecNumber evidence="1">3.1.3.73</ecNumber>
    </recommendedName>
</protein>
<dbReference type="GO" id="GO:0043755">
    <property type="term" value="F:alpha-ribazole phosphatase activity"/>
    <property type="evidence" value="ECO:0007669"/>
    <property type="project" value="UniProtKB-UniRule"/>
</dbReference>
<sequence length="186" mass="21162">MEVYLIRHTKPKVAKGVCYGQTDLDLAESYREEFAQVKRLLPSSFDAIYSSPLKRCSQLAHHLSEDILFAEELKEVNFGLWEMKEWSGINSKELNKWMDDFVHVRPPEGESLIDLLSRTLNFWENLTSQKYQQVAICAHAGPIRCILGEVLGVPPQKLFGIGQSFGGVSMVSVKFGQPQVEYINRV</sequence>
<dbReference type="OrthoDB" id="9782128at2"/>
<dbReference type="InterPro" id="IPR029033">
    <property type="entry name" value="His_PPase_superfam"/>
</dbReference>
<dbReference type="GO" id="GO:0005737">
    <property type="term" value="C:cytoplasm"/>
    <property type="evidence" value="ECO:0007669"/>
    <property type="project" value="TreeGrafter"/>
</dbReference>
<dbReference type="InterPro" id="IPR017578">
    <property type="entry name" value="Ribazole_CobC"/>
</dbReference>
<dbReference type="STRING" id="333140.AWW68_05690"/>
<comment type="caution">
    <text evidence="2">The sequence shown here is derived from an EMBL/GenBank/DDBJ whole genome shotgun (WGS) entry which is preliminary data.</text>
</comment>
<dbReference type="Proteomes" id="UP000075606">
    <property type="component" value="Unassembled WGS sequence"/>
</dbReference>
<dbReference type="SUPFAM" id="SSF53254">
    <property type="entry name" value="Phosphoglycerate mutase-like"/>
    <property type="match status" value="1"/>
</dbReference>
<dbReference type="CDD" id="cd07067">
    <property type="entry name" value="HP_PGM_like"/>
    <property type="match status" value="1"/>
</dbReference>
<reference evidence="2 3" key="1">
    <citation type="submission" date="2016-01" db="EMBL/GenBank/DDBJ databases">
        <title>Genome sequencing of Roseivirga spongicola UST030701-084.</title>
        <authorList>
            <person name="Selvaratnam C."/>
            <person name="Thevarajoo S."/>
            <person name="Goh K.M."/>
            <person name="Ee R."/>
            <person name="Chan K.-G."/>
            <person name="Chong C.S."/>
        </authorList>
    </citation>
    <scope>NUCLEOTIDE SEQUENCE [LARGE SCALE GENOMIC DNA]</scope>
    <source>
        <strain evidence="2 3">UST030701-084</strain>
    </source>
</reference>
<dbReference type="PANTHER" id="PTHR48100">
    <property type="entry name" value="BROAD-SPECIFICITY PHOSPHATASE YOR283W-RELATED"/>
    <property type="match status" value="1"/>
</dbReference>